<accession>S8DTR9</accession>
<organism evidence="3 4">
    <name type="scientific">Fomitopsis schrenkii</name>
    <name type="common">Brown rot fungus</name>
    <dbReference type="NCBI Taxonomy" id="2126942"/>
    <lineage>
        <taxon>Eukaryota</taxon>
        <taxon>Fungi</taxon>
        <taxon>Dikarya</taxon>
        <taxon>Basidiomycota</taxon>
        <taxon>Agaricomycotina</taxon>
        <taxon>Agaricomycetes</taxon>
        <taxon>Polyporales</taxon>
        <taxon>Fomitopsis</taxon>
    </lineage>
</organism>
<feature type="compositionally biased region" description="Basic and acidic residues" evidence="2">
    <location>
        <begin position="151"/>
        <end position="170"/>
    </location>
</feature>
<reference evidence="3 4" key="1">
    <citation type="journal article" date="2012" name="Science">
        <title>The Paleozoic origin of enzymatic lignin decomposition reconstructed from 31 fungal genomes.</title>
        <authorList>
            <person name="Floudas D."/>
            <person name="Binder M."/>
            <person name="Riley R."/>
            <person name="Barry K."/>
            <person name="Blanchette R.A."/>
            <person name="Henrissat B."/>
            <person name="Martinez A.T."/>
            <person name="Otillar R."/>
            <person name="Spatafora J.W."/>
            <person name="Yadav J.S."/>
            <person name="Aerts A."/>
            <person name="Benoit I."/>
            <person name="Boyd A."/>
            <person name="Carlson A."/>
            <person name="Copeland A."/>
            <person name="Coutinho P.M."/>
            <person name="de Vries R.P."/>
            <person name="Ferreira P."/>
            <person name="Findley K."/>
            <person name="Foster B."/>
            <person name="Gaskell J."/>
            <person name="Glotzer D."/>
            <person name="Gorecki P."/>
            <person name="Heitman J."/>
            <person name="Hesse C."/>
            <person name="Hori C."/>
            <person name="Igarashi K."/>
            <person name="Jurgens J.A."/>
            <person name="Kallen N."/>
            <person name="Kersten P."/>
            <person name="Kohler A."/>
            <person name="Kuees U."/>
            <person name="Kumar T.K.A."/>
            <person name="Kuo A."/>
            <person name="LaButti K."/>
            <person name="Larrondo L.F."/>
            <person name="Lindquist E."/>
            <person name="Ling A."/>
            <person name="Lombard V."/>
            <person name="Lucas S."/>
            <person name="Lundell T."/>
            <person name="Martin R."/>
            <person name="McLaughlin D.J."/>
            <person name="Morgenstern I."/>
            <person name="Morin E."/>
            <person name="Murat C."/>
            <person name="Nagy L.G."/>
            <person name="Nolan M."/>
            <person name="Ohm R.A."/>
            <person name="Patyshakuliyeva A."/>
            <person name="Rokas A."/>
            <person name="Ruiz-Duenas F.J."/>
            <person name="Sabat G."/>
            <person name="Salamov A."/>
            <person name="Samejima M."/>
            <person name="Schmutz J."/>
            <person name="Slot J.C."/>
            <person name="St John F."/>
            <person name="Stenlid J."/>
            <person name="Sun H."/>
            <person name="Sun S."/>
            <person name="Syed K."/>
            <person name="Tsang A."/>
            <person name="Wiebenga A."/>
            <person name="Young D."/>
            <person name="Pisabarro A."/>
            <person name="Eastwood D.C."/>
            <person name="Martin F."/>
            <person name="Cullen D."/>
            <person name="Grigoriev I.V."/>
            <person name="Hibbett D.S."/>
        </authorList>
    </citation>
    <scope>NUCLEOTIDE SEQUENCE</scope>
    <source>
        <strain evidence="4">FP-58527</strain>
    </source>
</reference>
<gene>
    <name evidence="3" type="ORF">FOMPIDRAFT_1053117</name>
</gene>
<dbReference type="AlphaFoldDB" id="S8DTR9"/>
<protein>
    <submittedName>
        <fullName evidence="3">Uncharacterized protein</fullName>
    </submittedName>
</protein>
<dbReference type="Gene3D" id="1.10.287.1490">
    <property type="match status" value="1"/>
</dbReference>
<dbReference type="HOGENOM" id="CLU_630109_0_0_1"/>
<evidence type="ECO:0000313" key="4">
    <source>
        <dbReference type="Proteomes" id="UP000015241"/>
    </source>
</evidence>
<dbReference type="Proteomes" id="UP000015241">
    <property type="component" value="Unassembled WGS sequence"/>
</dbReference>
<evidence type="ECO:0000256" key="1">
    <source>
        <dbReference type="SAM" id="Coils"/>
    </source>
</evidence>
<feature type="compositionally biased region" description="Acidic residues" evidence="2">
    <location>
        <begin position="414"/>
        <end position="423"/>
    </location>
</feature>
<feature type="coiled-coil region" evidence="1">
    <location>
        <begin position="18"/>
        <end position="59"/>
    </location>
</feature>
<sequence length="435" mass="48465">MSAASFPPVSPELQAEFVQFLQQRLLDTKAQLDAGEKERKELRSQLTQAQDGLEALRTELQMLRSGVSSSSKTNDQETTVVEMRAKLKSFGDQVHQHKTSLVALKAHESERQAEQAREKTRLLETIQAKDAEIVQLKKKHEAAQSSLDKAVATEKESQKRLQRAKSELDAAKPPLKSTKATTLSEDEAMLELFRDKICALPSPEETIDRNSLEPIKLHGLEFLRLFEQLRNKDICAEFKTLGPTLLWLTGCPHALEVAPMWGYDSSNRNDKWTYQEISTGDTLELFHEGPQGKYYVGTYRVHCTLLRDVPIPSIFTLGAKNFAAQKHDASNVLGKESAFLAADSNAVARCLPEMYRKGIIRGQVIALQCIGFNKCLDDLLHGRVIASKEATPDAALDDDCLAADLKGCKRTSEELDTSEESSEGEDKPQRKAAKV</sequence>
<feature type="region of interest" description="Disordered" evidence="2">
    <location>
        <begin position="144"/>
        <end position="176"/>
    </location>
</feature>
<proteinExistence type="predicted"/>
<dbReference type="InParanoid" id="S8DTR9"/>
<keyword evidence="4" id="KW-1185">Reference proteome</keyword>
<evidence type="ECO:0000256" key="2">
    <source>
        <dbReference type="SAM" id="MobiDB-lite"/>
    </source>
</evidence>
<keyword evidence="1" id="KW-0175">Coiled coil</keyword>
<dbReference type="EMBL" id="KE504186">
    <property type="protein sequence ID" value="EPS96621.1"/>
    <property type="molecule type" value="Genomic_DNA"/>
</dbReference>
<evidence type="ECO:0000313" key="3">
    <source>
        <dbReference type="EMBL" id="EPS96621.1"/>
    </source>
</evidence>
<feature type="region of interest" description="Disordered" evidence="2">
    <location>
        <begin position="411"/>
        <end position="435"/>
    </location>
</feature>
<dbReference type="OrthoDB" id="3060478at2759"/>
<name>S8DTR9_FOMSC</name>